<accession>A0ABU3A5J8</accession>
<evidence type="ECO:0000313" key="2">
    <source>
        <dbReference type="Proteomes" id="UP001255246"/>
    </source>
</evidence>
<dbReference type="EMBL" id="JAVRHR010000001">
    <property type="protein sequence ID" value="MDT0605439.1"/>
    <property type="molecule type" value="Genomic_DNA"/>
</dbReference>
<sequence length="161" mass="18578">MLQSSIQTIEQFKTVLSQLSLNQYVSPCKVLSNATIGQHTRHIIELYQCLIAGYEEAMVSYDKRQRNKMIEEDIDFAIVQLVQIQETIKKPNKEIQIVYEMGDNEGCLKSNYFREVLYNLEHMIHHHALIKVGIIDMTTIQLPDSFGVAPSTIKYRKACVQ</sequence>
<dbReference type="PANTHER" id="PTHR39473">
    <property type="match status" value="1"/>
</dbReference>
<protein>
    <submittedName>
        <fullName evidence="1">DinB family protein</fullName>
    </submittedName>
</protein>
<dbReference type="Proteomes" id="UP001255246">
    <property type="component" value="Unassembled WGS sequence"/>
</dbReference>
<dbReference type="RefSeq" id="WP_311349011.1">
    <property type="nucleotide sequence ID" value="NZ_JAVRHR010000001.1"/>
</dbReference>
<evidence type="ECO:0000313" key="1">
    <source>
        <dbReference type="EMBL" id="MDT0605439.1"/>
    </source>
</evidence>
<gene>
    <name evidence="1" type="ORF">RM706_00265</name>
</gene>
<keyword evidence="2" id="KW-1185">Reference proteome</keyword>
<proteinExistence type="predicted"/>
<name>A0ABU3A5J8_9FLAO</name>
<reference evidence="1 2" key="1">
    <citation type="submission" date="2023-09" db="EMBL/GenBank/DDBJ databases">
        <authorList>
            <person name="Rey-Velasco X."/>
        </authorList>
    </citation>
    <scope>NUCLEOTIDE SEQUENCE [LARGE SCALE GENOMIC DNA]</scope>
    <source>
        <strain evidence="1 2">F388</strain>
    </source>
</reference>
<organism evidence="1 2">
    <name type="scientific">Croceitalea rosinachiae</name>
    <dbReference type="NCBI Taxonomy" id="3075596"/>
    <lineage>
        <taxon>Bacteria</taxon>
        <taxon>Pseudomonadati</taxon>
        <taxon>Bacteroidota</taxon>
        <taxon>Flavobacteriia</taxon>
        <taxon>Flavobacteriales</taxon>
        <taxon>Flavobacteriaceae</taxon>
        <taxon>Croceitalea</taxon>
    </lineage>
</organism>
<comment type="caution">
    <text evidence="1">The sequence shown here is derived from an EMBL/GenBank/DDBJ whole genome shotgun (WGS) entry which is preliminary data.</text>
</comment>
<dbReference type="PANTHER" id="PTHR39473:SF1">
    <property type="entry name" value="DINB-LIKE DOMAIN-CONTAINING PROTEIN"/>
    <property type="match status" value="1"/>
</dbReference>